<sequence>AARVTADKHVNINSPQTHSVMGSRLLQICSSCRKNTQPHPLYARSFRDVHTEPLRL</sequence>
<accession>A0AAD4BD37</accession>
<name>A0AAD4BD37_BOLED</name>
<proteinExistence type="predicted"/>
<dbReference type="EMBL" id="WHUW01000163">
    <property type="protein sequence ID" value="KAF8419993.1"/>
    <property type="molecule type" value="Genomic_DNA"/>
</dbReference>
<feature type="non-terminal residue" evidence="1">
    <location>
        <position position="1"/>
    </location>
</feature>
<dbReference type="Proteomes" id="UP001194468">
    <property type="component" value="Unassembled WGS sequence"/>
</dbReference>
<organism evidence="1 2">
    <name type="scientific">Boletus edulis BED1</name>
    <dbReference type="NCBI Taxonomy" id="1328754"/>
    <lineage>
        <taxon>Eukaryota</taxon>
        <taxon>Fungi</taxon>
        <taxon>Dikarya</taxon>
        <taxon>Basidiomycota</taxon>
        <taxon>Agaricomycotina</taxon>
        <taxon>Agaricomycetes</taxon>
        <taxon>Agaricomycetidae</taxon>
        <taxon>Boletales</taxon>
        <taxon>Boletineae</taxon>
        <taxon>Boletaceae</taxon>
        <taxon>Boletoideae</taxon>
        <taxon>Boletus</taxon>
    </lineage>
</organism>
<comment type="caution">
    <text evidence="1">The sequence shown here is derived from an EMBL/GenBank/DDBJ whole genome shotgun (WGS) entry which is preliminary data.</text>
</comment>
<reference evidence="1" key="2">
    <citation type="journal article" date="2020" name="Nat. Commun.">
        <title>Large-scale genome sequencing of mycorrhizal fungi provides insights into the early evolution of symbiotic traits.</title>
        <authorList>
            <person name="Miyauchi S."/>
            <person name="Kiss E."/>
            <person name="Kuo A."/>
            <person name="Drula E."/>
            <person name="Kohler A."/>
            <person name="Sanchez-Garcia M."/>
            <person name="Morin E."/>
            <person name="Andreopoulos B."/>
            <person name="Barry K.W."/>
            <person name="Bonito G."/>
            <person name="Buee M."/>
            <person name="Carver A."/>
            <person name="Chen C."/>
            <person name="Cichocki N."/>
            <person name="Clum A."/>
            <person name="Culley D."/>
            <person name="Crous P.W."/>
            <person name="Fauchery L."/>
            <person name="Girlanda M."/>
            <person name="Hayes R.D."/>
            <person name="Keri Z."/>
            <person name="LaButti K."/>
            <person name="Lipzen A."/>
            <person name="Lombard V."/>
            <person name="Magnuson J."/>
            <person name="Maillard F."/>
            <person name="Murat C."/>
            <person name="Nolan M."/>
            <person name="Ohm R.A."/>
            <person name="Pangilinan J."/>
            <person name="Pereira M.F."/>
            <person name="Perotto S."/>
            <person name="Peter M."/>
            <person name="Pfister S."/>
            <person name="Riley R."/>
            <person name="Sitrit Y."/>
            <person name="Stielow J.B."/>
            <person name="Szollosi G."/>
            <person name="Zifcakova L."/>
            <person name="Stursova M."/>
            <person name="Spatafora J.W."/>
            <person name="Tedersoo L."/>
            <person name="Vaario L.M."/>
            <person name="Yamada A."/>
            <person name="Yan M."/>
            <person name="Wang P."/>
            <person name="Xu J."/>
            <person name="Bruns T."/>
            <person name="Baldrian P."/>
            <person name="Vilgalys R."/>
            <person name="Dunand C."/>
            <person name="Henrissat B."/>
            <person name="Grigoriev I.V."/>
            <person name="Hibbett D."/>
            <person name="Nagy L.G."/>
            <person name="Martin F.M."/>
        </authorList>
    </citation>
    <scope>NUCLEOTIDE SEQUENCE</scope>
    <source>
        <strain evidence="1">BED1</strain>
    </source>
</reference>
<dbReference type="AlphaFoldDB" id="A0AAD4BD37"/>
<keyword evidence="2" id="KW-1185">Reference proteome</keyword>
<protein>
    <submittedName>
        <fullName evidence="1">Uncharacterized protein</fullName>
    </submittedName>
</protein>
<gene>
    <name evidence="1" type="ORF">L210DRAFT_3575442</name>
</gene>
<evidence type="ECO:0000313" key="1">
    <source>
        <dbReference type="EMBL" id="KAF8419993.1"/>
    </source>
</evidence>
<reference evidence="1" key="1">
    <citation type="submission" date="2019-10" db="EMBL/GenBank/DDBJ databases">
        <authorList>
            <consortium name="DOE Joint Genome Institute"/>
            <person name="Kuo A."/>
            <person name="Miyauchi S."/>
            <person name="Kiss E."/>
            <person name="Drula E."/>
            <person name="Kohler A."/>
            <person name="Sanchez-Garcia M."/>
            <person name="Andreopoulos B."/>
            <person name="Barry K.W."/>
            <person name="Bonito G."/>
            <person name="Buee M."/>
            <person name="Carver A."/>
            <person name="Chen C."/>
            <person name="Cichocki N."/>
            <person name="Clum A."/>
            <person name="Culley D."/>
            <person name="Crous P.W."/>
            <person name="Fauchery L."/>
            <person name="Girlanda M."/>
            <person name="Hayes R."/>
            <person name="Keri Z."/>
            <person name="LaButti K."/>
            <person name="Lipzen A."/>
            <person name="Lombard V."/>
            <person name="Magnuson J."/>
            <person name="Maillard F."/>
            <person name="Morin E."/>
            <person name="Murat C."/>
            <person name="Nolan M."/>
            <person name="Ohm R."/>
            <person name="Pangilinan J."/>
            <person name="Pereira M."/>
            <person name="Perotto S."/>
            <person name="Peter M."/>
            <person name="Riley R."/>
            <person name="Sitrit Y."/>
            <person name="Stielow B."/>
            <person name="Szollosi G."/>
            <person name="Zifcakova L."/>
            <person name="Stursova M."/>
            <person name="Spatafora J.W."/>
            <person name="Tedersoo L."/>
            <person name="Vaario L.-M."/>
            <person name="Yamada A."/>
            <person name="Yan M."/>
            <person name="Wang P."/>
            <person name="Xu J."/>
            <person name="Bruns T."/>
            <person name="Baldrian P."/>
            <person name="Vilgalys R."/>
            <person name="Henrissat B."/>
            <person name="Grigoriev I.V."/>
            <person name="Hibbett D."/>
            <person name="Nagy L.G."/>
            <person name="Martin F.M."/>
        </authorList>
    </citation>
    <scope>NUCLEOTIDE SEQUENCE</scope>
    <source>
        <strain evidence="1">BED1</strain>
    </source>
</reference>
<evidence type="ECO:0000313" key="2">
    <source>
        <dbReference type="Proteomes" id="UP001194468"/>
    </source>
</evidence>